<dbReference type="EMBL" id="PFAG01000014">
    <property type="protein sequence ID" value="PIR98490.1"/>
    <property type="molecule type" value="Genomic_DNA"/>
</dbReference>
<keyword evidence="2" id="KW-0812">Transmembrane</keyword>
<dbReference type="GO" id="GO:0006508">
    <property type="term" value="P:proteolysis"/>
    <property type="evidence" value="ECO:0007669"/>
    <property type="project" value="InterPro"/>
</dbReference>
<dbReference type="SUPFAM" id="SSF55166">
    <property type="entry name" value="Hedgehog/DD-peptidase"/>
    <property type="match status" value="1"/>
</dbReference>
<evidence type="ECO:0000313" key="4">
    <source>
        <dbReference type="EMBL" id="PIR98490.1"/>
    </source>
</evidence>
<keyword evidence="1" id="KW-0175">Coiled coil</keyword>
<organism evidence="4 5">
    <name type="scientific">Candidatus Colwellbacteria bacterium CG10_big_fil_rev_8_21_14_0_10_41_28</name>
    <dbReference type="NCBI Taxonomy" id="1974539"/>
    <lineage>
        <taxon>Bacteria</taxon>
        <taxon>Candidatus Colwelliibacteriota</taxon>
    </lineage>
</organism>
<comment type="caution">
    <text evidence="4">The sequence shown here is derived from an EMBL/GenBank/DDBJ whole genome shotgun (WGS) entry which is preliminary data.</text>
</comment>
<dbReference type="InterPro" id="IPR058193">
    <property type="entry name" value="VanY/YodJ_core_dom"/>
</dbReference>
<feature type="coiled-coil region" evidence="1">
    <location>
        <begin position="34"/>
        <end position="89"/>
    </location>
</feature>
<dbReference type="CDD" id="cd14852">
    <property type="entry name" value="LD-carboxypeptidase"/>
    <property type="match status" value="1"/>
</dbReference>
<feature type="domain" description="D-alanyl-D-alanine carboxypeptidase-like core" evidence="3">
    <location>
        <begin position="145"/>
        <end position="267"/>
    </location>
</feature>
<dbReference type="GO" id="GO:0008233">
    <property type="term" value="F:peptidase activity"/>
    <property type="evidence" value="ECO:0007669"/>
    <property type="project" value="InterPro"/>
</dbReference>
<feature type="transmembrane region" description="Helical" evidence="2">
    <location>
        <begin position="12"/>
        <end position="32"/>
    </location>
</feature>
<accession>A0A2H0VJJ1</accession>
<proteinExistence type="predicted"/>
<keyword evidence="2" id="KW-1133">Transmembrane helix</keyword>
<evidence type="ECO:0000259" key="3">
    <source>
        <dbReference type="Pfam" id="PF02557"/>
    </source>
</evidence>
<reference evidence="5" key="1">
    <citation type="submission" date="2017-09" db="EMBL/GenBank/DDBJ databases">
        <title>Depth-based differentiation of microbial function through sediment-hosted aquifers and enrichment of novel symbionts in the deep terrestrial subsurface.</title>
        <authorList>
            <person name="Probst A.J."/>
            <person name="Ladd B."/>
            <person name="Jarett J.K."/>
            <person name="Geller-Mcgrath D.E."/>
            <person name="Sieber C.M.K."/>
            <person name="Emerson J.B."/>
            <person name="Anantharaman K."/>
            <person name="Thomas B.C."/>
            <person name="Malmstrom R."/>
            <person name="Stieglmeier M."/>
            <person name="Klingl A."/>
            <person name="Woyke T."/>
            <person name="Ryan C.M."/>
            <person name="Banfield J.F."/>
        </authorList>
    </citation>
    <scope>NUCLEOTIDE SEQUENCE [LARGE SCALE GENOMIC DNA]</scope>
</reference>
<keyword evidence="2" id="KW-0472">Membrane</keyword>
<sequence length="298" mass="34095">MKDIKNLKRFIPMGILIGVIVILLGFIGFGYYQYVDLDTQNDSLRSRVAKLEDELGITTENLETTKEEKENLSAELNDKEEYVGQLRNQFEDIAGQVFILDKLSKTDEELLQKYSKIYFLNEHYVPEDLDNIPLTYLYDESKPKEVHAKVLPYLEDVIKDAADDGVTLWIVSAYRSYGTQGALKSGYSITYGSGANAFSADQGYSEHQLGTTIDFTTKNLGGGLNGFGDTEAYQWLQENAYKYGFVLSYSEDNSYYIFEPWHWRFVGVELAKELHKQGIGFYDMSQRGIDEYLISIFD</sequence>
<dbReference type="PANTHER" id="PTHR34385:SF1">
    <property type="entry name" value="PEPTIDOGLYCAN L-ALANYL-D-GLUTAMATE ENDOPEPTIDASE CWLK"/>
    <property type="match status" value="1"/>
</dbReference>
<dbReference type="Proteomes" id="UP000230776">
    <property type="component" value="Unassembled WGS sequence"/>
</dbReference>
<dbReference type="InterPro" id="IPR003709">
    <property type="entry name" value="VanY-like_core_dom"/>
</dbReference>
<dbReference type="InterPro" id="IPR009045">
    <property type="entry name" value="Zn_M74/Hedgehog-like"/>
</dbReference>
<dbReference type="InterPro" id="IPR052179">
    <property type="entry name" value="DD-CPase-like"/>
</dbReference>
<dbReference type="Gene3D" id="3.30.1380.10">
    <property type="match status" value="1"/>
</dbReference>
<protein>
    <recommendedName>
        <fullName evidence="3">D-alanyl-D-alanine carboxypeptidase-like core domain-containing protein</fullName>
    </recommendedName>
</protein>
<gene>
    <name evidence="4" type="ORF">COT88_01545</name>
</gene>
<name>A0A2H0VJJ1_9BACT</name>
<evidence type="ECO:0000256" key="1">
    <source>
        <dbReference type="SAM" id="Coils"/>
    </source>
</evidence>
<dbReference type="AlphaFoldDB" id="A0A2H0VJJ1"/>
<evidence type="ECO:0000256" key="2">
    <source>
        <dbReference type="SAM" id="Phobius"/>
    </source>
</evidence>
<dbReference type="PANTHER" id="PTHR34385">
    <property type="entry name" value="D-ALANYL-D-ALANINE CARBOXYPEPTIDASE"/>
    <property type="match status" value="1"/>
</dbReference>
<dbReference type="Pfam" id="PF02557">
    <property type="entry name" value="VanY"/>
    <property type="match status" value="1"/>
</dbReference>
<evidence type="ECO:0000313" key="5">
    <source>
        <dbReference type="Proteomes" id="UP000230776"/>
    </source>
</evidence>